<dbReference type="EMBL" id="UGIF01000002">
    <property type="protein sequence ID" value="STP28224.1"/>
    <property type="molecule type" value="Genomic_DNA"/>
</dbReference>
<evidence type="ECO:0000256" key="2">
    <source>
        <dbReference type="ARBA" id="ARBA00023163"/>
    </source>
</evidence>
<proteinExistence type="predicted"/>
<dbReference type="AlphaFoldDB" id="A0A377KIG8"/>
<dbReference type="PANTHER" id="PTHR30185">
    <property type="entry name" value="CRYPTIC BETA-GLUCOSIDE BGL OPERON ANTITERMINATOR"/>
    <property type="match status" value="1"/>
</dbReference>
<evidence type="ECO:0000256" key="1">
    <source>
        <dbReference type="ARBA" id="ARBA00023015"/>
    </source>
</evidence>
<keyword evidence="2" id="KW-0804">Transcription</keyword>
<dbReference type="SUPFAM" id="SSF46785">
    <property type="entry name" value="Winged helix' DNA-binding domain"/>
    <property type="match status" value="1"/>
</dbReference>
<dbReference type="InterPro" id="IPR050661">
    <property type="entry name" value="BglG_antiterminators"/>
</dbReference>
<name>A0A377KIG8_9ENTE</name>
<reference evidence="4 5" key="1">
    <citation type="submission" date="2018-06" db="EMBL/GenBank/DDBJ databases">
        <authorList>
            <consortium name="Pathogen Informatics"/>
            <person name="Doyle S."/>
        </authorList>
    </citation>
    <scope>NUCLEOTIDE SEQUENCE [LARGE SCALE GENOMIC DNA]</scope>
    <source>
        <strain evidence="4 5">NCTC8129</strain>
    </source>
</reference>
<dbReference type="PANTHER" id="PTHR30185:SF18">
    <property type="entry name" value="TRANSCRIPTIONAL REGULATOR MTLR"/>
    <property type="match status" value="1"/>
</dbReference>
<dbReference type="Pfam" id="PF05043">
    <property type="entry name" value="Mga"/>
    <property type="match status" value="1"/>
</dbReference>
<organism evidence="4 5">
    <name type="scientific">Enterococcus durans</name>
    <dbReference type="NCBI Taxonomy" id="53345"/>
    <lineage>
        <taxon>Bacteria</taxon>
        <taxon>Bacillati</taxon>
        <taxon>Bacillota</taxon>
        <taxon>Bacilli</taxon>
        <taxon>Lactobacillales</taxon>
        <taxon>Enterococcaceae</taxon>
        <taxon>Enterococcus</taxon>
    </lineage>
</organism>
<evidence type="ECO:0000313" key="5">
    <source>
        <dbReference type="Proteomes" id="UP000254070"/>
    </source>
</evidence>
<gene>
    <name evidence="4" type="ORF">NCTC8129_00341</name>
</gene>
<sequence>MDIFDFLENNEKKQIQLIKLLLEKGKLGCSMNQLRSSLNMSPKSLNTLCEKTEKLLQEYDANAKIVVKEFYSNKRIILLPSISLDFSKIYRRYLKESKYFQILILLLEHGKCKIGELTEELYMSEASLFRHLKNLNLLLKEFSVQIKNGTIVGSETQIRYLHYNLIINAYSYDELQSYANLYPIKTFMALFDGKQNLRISAIGKIRLSIWLEISLNRFLFGERSEILFDRSEIKRLKDNLLYHELKNWIFGVLSQYAVQFDEFEVYNIYIFMCSMEIVDLENEDLTAVNTYLSLTVKEINEANAIFIQHIGRYYPRVEKSISNKNYIRIKYVITQLHQKICYFYGAFYLFSGDSITRITNDDIYTRIRRLSIEQVVATLKCLNIDVTESQREIMSRKYFDLIVQIHDDNINKLQIGVRLFEDWSIVSGIISRMRAMLEQQYNMKLEYAYENKKYDLILTNSYLSLKRMNYNKYYILPNMDTTYDLENIKALLDEIYEERFK</sequence>
<dbReference type="Gene3D" id="1.10.10.10">
    <property type="entry name" value="Winged helix-like DNA-binding domain superfamily/Winged helix DNA-binding domain"/>
    <property type="match status" value="1"/>
</dbReference>
<accession>A0A377KIG8</accession>
<dbReference type="RefSeq" id="WP_115234613.1">
    <property type="nucleotide sequence ID" value="NZ_UGIF01000002.1"/>
</dbReference>
<dbReference type="InterPro" id="IPR036388">
    <property type="entry name" value="WH-like_DNA-bd_sf"/>
</dbReference>
<dbReference type="Proteomes" id="UP000254070">
    <property type="component" value="Unassembled WGS sequence"/>
</dbReference>
<dbReference type="InterPro" id="IPR036390">
    <property type="entry name" value="WH_DNA-bd_sf"/>
</dbReference>
<protein>
    <submittedName>
        <fullName evidence="4">Mga helix-turn-helix domain</fullName>
    </submittedName>
</protein>
<feature type="domain" description="Mga helix-turn-helix" evidence="3">
    <location>
        <begin position="85"/>
        <end position="165"/>
    </location>
</feature>
<dbReference type="InterPro" id="IPR007737">
    <property type="entry name" value="Mga_HTH"/>
</dbReference>
<evidence type="ECO:0000313" key="4">
    <source>
        <dbReference type="EMBL" id="STP28224.1"/>
    </source>
</evidence>
<evidence type="ECO:0000259" key="3">
    <source>
        <dbReference type="Pfam" id="PF05043"/>
    </source>
</evidence>
<keyword evidence="1" id="KW-0805">Transcription regulation</keyword>